<gene>
    <name evidence="1" type="ORF">ENSA7_77270</name>
</gene>
<reference evidence="1 2" key="1">
    <citation type="submission" date="2018-03" db="EMBL/GenBank/DDBJ databases">
        <title>Draft Genome Sequences of the Obligatory Marine Myxobacteria Enhygromyxa salina SWB007.</title>
        <authorList>
            <person name="Poehlein A."/>
            <person name="Moghaddam J.A."/>
            <person name="Harms H."/>
            <person name="Alanjari M."/>
            <person name="Koenig G.M."/>
            <person name="Daniel R."/>
            <person name="Schaeberle T.F."/>
        </authorList>
    </citation>
    <scope>NUCLEOTIDE SEQUENCE [LARGE SCALE GENOMIC DNA]</scope>
    <source>
        <strain evidence="1 2">SWB007</strain>
    </source>
</reference>
<dbReference type="AlphaFoldDB" id="A0A2S9XPV9"/>
<dbReference type="RefSeq" id="WP_146158650.1">
    <property type="nucleotide sequence ID" value="NZ_PVNL01000139.1"/>
</dbReference>
<proteinExistence type="predicted"/>
<organism evidence="1 2">
    <name type="scientific">Enhygromyxa salina</name>
    <dbReference type="NCBI Taxonomy" id="215803"/>
    <lineage>
        <taxon>Bacteria</taxon>
        <taxon>Pseudomonadati</taxon>
        <taxon>Myxococcota</taxon>
        <taxon>Polyangia</taxon>
        <taxon>Nannocystales</taxon>
        <taxon>Nannocystaceae</taxon>
        <taxon>Enhygromyxa</taxon>
    </lineage>
</organism>
<evidence type="ECO:0000313" key="2">
    <source>
        <dbReference type="Proteomes" id="UP000238823"/>
    </source>
</evidence>
<dbReference type="Proteomes" id="UP000238823">
    <property type="component" value="Unassembled WGS sequence"/>
</dbReference>
<protein>
    <recommendedName>
        <fullName evidence="3">Lipoprotein</fullName>
    </recommendedName>
</protein>
<evidence type="ECO:0000313" key="1">
    <source>
        <dbReference type="EMBL" id="PRP94904.1"/>
    </source>
</evidence>
<name>A0A2S9XPV9_9BACT</name>
<comment type="caution">
    <text evidence="1">The sequence shown here is derived from an EMBL/GenBank/DDBJ whole genome shotgun (WGS) entry which is preliminary data.</text>
</comment>
<dbReference type="PROSITE" id="PS51257">
    <property type="entry name" value="PROKAR_LIPOPROTEIN"/>
    <property type="match status" value="1"/>
</dbReference>
<dbReference type="EMBL" id="PVNL01000139">
    <property type="protein sequence ID" value="PRP94904.1"/>
    <property type="molecule type" value="Genomic_DNA"/>
</dbReference>
<evidence type="ECO:0008006" key="3">
    <source>
        <dbReference type="Google" id="ProtNLM"/>
    </source>
</evidence>
<sequence length="327" mass="33378">MPRRLYVRLALGLAVAVGSGCGREAESDAVAVAPAQPAREAFPQPIELIPNEASVIAGLTPTVFASSQLASQFAAELAAEPQFQQAKQALDGCGLELRSFESVVIGTHADEFVVALTGSGFGEDARALCMIEAAQRLVGAAPSAEISVDDSKKIIDFPDGRVFLVNANLLVLATAGWQGQVGELIDGEGEAKPAAKHAKRELLTTVDTHAAAWLAADLPPQVAMLFNFVGVPEAAAAINLTGAVELGERARVELTAGFETDAAAQTAAAGLHGLLSKDAAAELPAALAGVLGRVNVGNVGDRVRVGLELQAGDFAALAAAAHATPAP</sequence>
<accession>A0A2S9XPV9</accession>